<dbReference type="Pfam" id="PF02816">
    <property type="entry name" value="Alpha_kinase"/>
    <property type="match status" value="1"/>
</dbReference>
<evidence type="ECO:0000256" key="3">
    <source>
        <dbReference type="ARBA" id="ARBA00022741"/>
    </source>
</evidence>
<dbReference type="PANTHER" id="PTHR45992">
    <property type="entry name" value="EUKARYOTIC ELONGATION FACTOR 2 KINASE-RELATED"/>
    <property type="match status" value="1"/>
</dbReference>
<comment type="caution">
    <text evidence="7">The sequence shown here is derived from an EMBL/GenBank/DDBJ whole genome shotgun (WGS) entry which is preliminary data.</text>
</comment>
<dbReference type="AlphaFoldDB" id="A0A9D4GDM0"/>
<dbReference type="PROSITE" id="PS51158">
    <property type="entry name" value="ALPHA_KINASE"/>
    <property type="match status" value="1"/>
</dbReference>
<feature type="domain" description="Alpha-type protein kinase" evidence="6">
    <location>
        <begin position="1"/>
        <end position="195"/>
    </location>
</feature>
<dbReference type="Proteomes" id="UP000828390">
    <property type="component" value="Unassembled WGS sequence"/>
</dbReference>
<keyword evidence="1" id="KW-0723">Serine/threonine-protein kinase</keyword>
<keyword evidence="5" id="KW-0067">ATP-binding</keyword>
<keyword evidence="8" id="KW-1185">Reference proteome</keyword>
<dbReference type="InterPro" id="IPR011009">
    <property type="entry name" value="Kinase-like_dom_sf"/>
</dbReference>
<protein>
    <recommendedName>
        <fullName evidence="6">Alpha-type protein kinase domain-containing protein</fullName>
    </recommendedName>
</protein>
<accession>A0A9D4GDM0</accession>
<dbReference type="Gene3D" id="3.20.200.10">
    <property type="entry name" value="MHCK/EF2 kinase"/>
    <property type="match status" value="1"/>
</dbReference>
<evidence type="ECO:0000256" key="4">
    <source>
        <dbReference type="ARBA" id="ARBA00022777"/>
    </source>
</evidence>
<reference evidence="7" key="1">
    <citation type="journal article" date="2019" name="bioRxiv">
        <title>The Genome of the Zebra Mussel, Dreissena polymorpha: A Resource for Invasive Species Research.</title>
        <authorList>
            <person name="McCartney M.A."/>
            <person name="Auch B."/>
            <person name="Kono T."/>
            <person name="Mallez S."/>
            <person name="Zhang Y."/>
            <person name="Obille A."/>
            <person name="Becker A."/>
            <person name="Abrahante J.E."/>
            <person name="Garbe J."/>
            <person name="Badalamenti J.P."/>
            <person name="Herman A."/>
            <person name="Mangelson H."/>
            <person name="Liachko I."/>
            <person name="Sullivan S."/>
            <person name="Sone E.D."/>
            <person name="Koren S."/>
            <person name="Silverstein K.A.T."/>
            <person name="Beckman K.B."/>
            <person name="Gohl D.M."/>
        </authorList>
    </citation>
    <scope>NUCLEOTIDE SEQUENCE</scope>
    <source>
        <strain evidence="7">Duluth1</strain>
        <tissue evidence="7">Whole animal</tissue>
    </source>
</reference>
<proteinExistence type="predicted"/>
<evidence type="ECO:0000256" key="1">
    <source>
        <dbReference type="ARBA" id="ARBA00022527"/>
    </source>
</evidence>
<dbReference type="InterPro" id="IPR004166">
    <property type="entry name" value="a-kinase_dom"/>
</dbReference>
<dbReference type="CDD" id="cd04515">
    <property type="entry name" value="Alpha_kinase"/>
    <property type="match status" value="1"/>
</dbReference>
<sequence length="195" mass="22266">MGSEQSHETRASFTKDHKDGYRYWADFDSEPFARGSFRLAFRGNVHGEGPRDGSFCVTKVFMKGTEYTTYFADWIPDFKASVKAARFAEIFTHNVLPSLQSVISTAEIEFVIPLIAKMESLSHFKVLGLFPINKDTSYIYPKECVAIEPYLDGKFEKFNSNCGYEDKTAAILNTFSHWTWHISGHRYLVCDLQGV</sequence>
<keyword evidence="2" id="KW-0808">Transferase</keyword>
<dbReference type="SMART" id="SM00811">
    <property type="entry name" value="Alpha_kinase"/>
    <property type="match status" value="1"/>
</dbReference>
<keyword evidence="3" id="KW-0547">Nucleotide-binding</keyword>
<dbReference type="InterPro" id="IPR051852">
    <property type="entry name" value="Alpha-type_PK"/>
</dbReference>
<dbReference type="GO" id="GO:0004674">
    <property type="term" value="F:protein serine/threonine kinase activity"/>
    <property type="evidence" value="ECO:0007669"/>
    <property type="project" value="UniProtKB-KW"/>
</dbReference>
<evidence type="ECO:0000259" key="6">
    <source>
        <dbReference type="PROSITE" id="PS51158"/>
    </source>
</evidence>
<dbReference type="EMBL" id="JAIWYP010000006">
    <property type="protein sequence ID" value="KAH3812072.1"/>
    <property type="molecule type" value="Genomic_DNA"/>
</dbReference>
<organism evidence="7 8">
    <name type="scientific">Dreissena polymorpha</name>
    <name type="common">Zebra mussel</name>
    <name type="synonym">Mytilus polymorpha</name>
    <dbReference type="NCBI Taxonomy" id="45954"/>
    <lineage>
        <taxon>Eukaryota</taxon>
        <taxon>Metazoa</taxon>
        <taxon>Spiralia</taxon>
        <taxon>Lophotrochozoa</taxon>
        <taxon>Mollusca</taxon>
        <taxon>Bivalvia</taxon>
        <taxon>Autobranchia</taxon>
        <taxon>Heteroconchia</taxon>
        <taxon>Euheterodonta</taxon>
        <taxon>Imparidentia</taxon>
        <taxon>Neoheterodontei</taxon>
        <taxon>Myida</taxon>
        <taxon>Dreissenoidea</taxon>
        <taxon>Dreissenidae</taxon>
        <taxon>Dreissena</taxon>
    </lineage>
</organism>
<gene>
    <name evidence="7" type="ORF">DPMN_140494</name>
</gene>
<evidence type="ECO:0000313" key="8">
    <source>
        <dbReference type="Proteomes" id="UP000828390"/>
    </source>
</evidence>
<evidence type="ECO:0000256" key="2">
    <source>
        <dbReference type="ARBA" id="ARBA00022679"/>
    </source>
</evidence>
<feature type="non-terminal residue" evidence="7">
    <location>
        <position position="1"/>
    </location>
</feature>
<keyword evidence="4" id="KW-0418">Kinase</keyword>
<evidence type="ECO:0000256" key="5">
    <source>
        <dbReference type="ARBA" id="ARBA00022840"/>
    </source>
</evidence>
<reference evidence="7" key="2">
    <citation type="submission" date="2020-11" db="EMBL/GenBank/DDBJ databases">
        <authorList>
            <person name="McCartney M.A."/>
            <person name="Auch B."/>
            <person name="Kono T."/>
            <person name="Mallez S."/>
            <person name="Becker A."/>
            <person name="Gohl D.M."/>
            <person name="Silverstein K.A.T."/>
            <person name="Koren S."/>
            <person name="Bechman K.B."/>
            <person name="Herman A."/>
            <person name="Abrahante J.E."/>
            <person name="Garbe J."/>
        </authorList>
    </citation>
    <scope>NUCLEOTIDE SEQUENCE</scope>
    <source>
        <strain evidence="7">Duluth1</strain>
        <tissue evidence="7">Whole animal</tissue>
    </source>
</reference>
<name>A0A9D4GDM0_DREPO</name>
<evidence type="ECO:0000313" key="7">
    <source>
        <dbReference type="EMBL" id="KAH3812072.1"/>
    </source>
</evidence>
<dbReference type="GO" id="GO:0005524">
    <property type="term" value="F:ATP binding"/>
    <property type="evidence" value="ECO:0007669"/>
    <property type="project" value="UniProtKB-KW"/>
</dbReference>
<dbReference type="SUPFAM" id="SSF56112">
    <property type="entry name" value="Protein kinase-like (PK-like)"/>
    <property type="match status" value="1"/>
</dbReference>